<dbReference type="Proteomes" id="UP000515153">
    <property type="component" value="Unplaced"/>
</dbReference>
<reference evidence="2" key="2">
    <citation type="submission" date="2019-10" db="EMBL/GenBank/DDBJ databases">
        <authorList>
            <consortium name="NCBI Genome Project"/>
        </authorList>
    </citation>
    <scope>NUCLEOTIDE SEQUENCE</scope>
    <source>
        <strain evidence="2">NI907</strain>
    </source>
</reference>
<reference evidence="2" key="1">
    <citation type="journal article" date="2019" name="Mol. Biol. Evol.">
        <title>Blast fungal genomes show frequent chromosomal changes, gene gains and losses, and effector gene turnover.</title>
        <authorList>
            <person name="Gomez Luciano L.B."/>
            <person name="Jason Tsai I."/>
            <person name="Chuma I."/>
            <person name="Tosa Y."/>
            <person name="Chen Y.H."/>
            <person name="Li J.Y."/>
            <person name="Li M.Y."/>
            <person name="Jade Lu M.Y."/>
            <person name="Nakayashiki H."/>
            <person name="Li W.H."/>
        </authorList>
    </citation>
    <scope>NUCLEOTIDE SEQUENCE</scope>
    <source>
        <strain evidence="2">NI907</strain>
    </source>
</reference>
<dbReference type="AlphaFoldDB" id="A0A6P8BGK1"/>
<evidence type="ECO:0000313" key="2">
    <source>
        <dbReference type="RefSeq" id="XP_030986330.1"/>
    </source>
</evidence>
<dbReference type="KEGG" id="pgri:PgNI_01049"/>
<name>A0A6P8BGK1_PYRGI</name>
<protein>
    <submittedName>
        <fullName evidence="2">Uncharacterized protein</fullName>
    </submittedName>
</protein>
<accession>A0A6P8BGK1</accession>
<dbReference type="RefSeq" id="XP_030986330.1">
    <property type="nucleotide sequence ID" value="XM_031121126.1"/>
</dbReference>
<organism evidence="1 2">
    <name type="scientific">Pyricularia grisea</name>
    <name type="common">Crabgrass-specific blast fungus</name>
    <name type="synonym">Magnaporthe grisea</name>
    <dbReference type="NCBI Taxonomy" id="148305"/>
    <lineage>
        <taxon>Eukaryota</taxon>
        <taxon>Fungi</taxon>
        <taxon>Dikarya</taxon>
        <taxon>Ascomycota</taxon>
        <taxon>Pezizomycotina</taxon>
        <taxon>Sordariomycetes</taxon>
        <taxon>Sordariomycetidae</taxon>
        <taxon>Magnaporthales</taxon>
        <taxon>Pyriculariaceae</taxon>
        <taxon>Pyricularia</taxon>
    </lineage>
</organism>
<sequence>MILKPRRVAPGELDPIDITDEAFGKSDGGPKRMSKAEAYSWVKGVVLRSRFNPHIIAELFWEQSPPWAELANAHVDLICDICESFCFTKLLEKKGAKDVTSRVWLVPRYQVFLIVLLLIAEERSSIVKNRLQQRKAAAHEEFRRLLEDLNGFPIN</sequence>
<gene>
    <name evidence="2" type="ORF">PgNI_01049</name>
</gene>
<reference evidence="2" key="3">
    <citation type="submission" date="2025-08" db="UniProtKB">
        <authorList>
            <consortium name="RefSeq"/>
        </authorList>
    </citation>
    <scope>IDENTIFICATION</scope>
    <source>
        <strain evidence="2">NI907</strain>
    </source>
</reference>
<dbReference type="GeneID" id="41956040"/>
<keyword evidence="1" id="KW-1185">Reference proteome</keyword>
<proteinExistence type="predicted"/>
<evidence type="ECO:0000313" key="1">
    <source>
        <dbReference type="Proteomes" id="UP000515153"/>
    </source>
</evidence>